<protein>
    <recommendedName>
        <fullName evidence="3">PD(D/E)XK endonuclease domain-containing protein</fullName>
    </recommendedName>
</protein>
<accession>X7ECL5</accession>
<proteinExistence type="predicted"/>
<reference evidence="1 2" key="1">
    <citation type="submission" date="2014-01" db="EMBL/GenBank/DDBJ databases">
        <title>Roseivivax halodurans JCM 10272 Genome Sequencing.</title>
        <authorList>
            <person name="Lai Q."/>
            <person name="Li G."/>
            <person name="Shao Z."/>
        </authorList>
    </citation>
    <scope>NUCLEOTIDE SEQUENCE [LARGE SCALE GENOMIC DNA]</scope>
    <source>
        <strain evidence="1 2">JCM 10272</strain>
    </source>
</reference>
<evidence type="ECO:0008006" key="3">
    <source>
        <dbReference type="Google" id="ProtNLM"/>
    </source>
</evidence>
<dbReference type="EMBL" id="JALZ01000021">
    <property type="protein sequence ID" value="ETX13630.1"/>
    <property type="molecule type" value="Genomic_DNA"/>
</dbReference>
<dbReference type="Proteomes" id="UP000022447">
    <property type="component" value="Unassembled WGS sequence"/>
</dbReference>
<gene>
    <name evidence="1" type="ORF">OCH239_09325</name>
</gene>
<dbReference type="STRING" id="1449350.OCH239_09325"/>
<sequence>MSLKAQLTGNAGLFYISWRLTRLGWTVLPTSRNARGADLYLVDPEDEARSVSVQSKALARRSAVPLGTSLDRLRSRWWIITVGATSDAPSCYVLSLEEVRGLASRDQGGTRAYWLEARIFMAPDFAEAWHRIVPD</sequence>
<dbReference type="AlphaFoldDB" id="X7ECL5"/>
<evidence type="ECO:0000313" key="2">
    <source>
        <dbReference type="Proteomes" id="UP000022447"/>
    </source>
</evidence>
<evidence type="ECO:0000313" key="1">
    <source>
        <dbReference type="EMBL" id="ETX13630.1"/>
    </source>
</evidence>
<organism evidence="1 2">
    <name type="scientific">Roseivivax halodurans JCM 10272</name>
    <dbReference type="NCBI Taxonomy" id="1449350"/>
    <lineage>
        <taxon>Bacteria</taxon>
        <taxon>Pseudomonadati</taxon>
        <taxon>Pseudomonadota</taxon>
        <taxon>Alphaproteobacteria</taxon>
        <taxon>Rhodobacterales</taxon>
        <taxon>Roseobacteraceae</taxon>
        <taxon>Roseivivax</taxon>
    </lineage>
</organism>
<comment type="caution">
    <text evidence="1">The sequence shown here is derived from an EMBL/GenBank/DDBJ whole genome shotgun (WGS) entry which is preliminary data.</text>
</comment>
<dbReference type="eggNOG" id="ENOG5032V6P">
    <property type="taxonomic scope" value="Bacteria"/>
</dbReference>
<keyword evidence="2" id="KW-1185">Reference proteome</keyword>
<name>X7ECL5_9RHOB</name>